<sequence>MTATTSSPPTGWQACDRTDTLFVLVCTVICWPIIPAVGIAYSGYSWRRNGLTAFLPSILTITVCSIQWFLIGYTLAYGETGAVFGDLKNAFHIGVLDQPVGTIPAVLFSEFQLVFEATVCAIAVGGVAERGRLMPLVPFILLWSTFVYCPLAHMVWGGGYLGETLGVLDFAGGTPVHVCSGASASALSIYLSWPLFRSRKAKSRTPTHIALHGPGNSYSQIIAMVIIWGSWLAFDAGTTLSLTFQSVMALCVTNLCASAGAITWMLITFAEDRRWSIDSCFMGAIAGLVMITPAAGFIDLPTSLLFGVVGALVCRQALRIKFTDFARRWRWVDNGDTFATHCVGGLLATVMTGIFAQKKVAAYGGVEVAGGVVFDGNVRQLWVQIVEAAIGFAWAFIGSYVIIALIDCVPGLEVLATDEEIRSGLDFHQTHETVFGFEMTQEEAEYSPMSMSTGVQVVE</sequence>
<accession>A0A6A6BZT4</accession>
<dbReference type="Pfam" id="PF00909">
    <property type="entry name" value="Ammonium_transp"/>
    <property type="match status" value="1"/>
</dbReference>
<keyword evidence="3 6" id="KW-0812">Transmembrane</keyword>
<feature type="transmembrane region" description="Helical" evidence="6">
    <location>
        <begin position="20"/>
        <end position="41"/>
    </location>
</feature>
<feature type="transmembrane region" description="Helical" evidence="6">
    <location>
        <begin position="217"/>
        <end position="234"/>
    </location>
</feature>
<evidence type="ECO:0000313" key="8">
    <source>
        <dbReference type="EMBL" id="KAF2160314.1"/>
    </source>
</evidence>
<evidence type="ECO:0000259" key="7">
    <source>
        <dbReference type="Pfam" id="PF00909"/>
    </source>
</evidence>
<evidence type="ECO:0000256" key="2">
    <source>
        <dbReference type="ARBA" id="ARBA00005887"/>
    </source>
</evidence>
<keyword evidence="9" id="KW-1185">Reference proteome</keyword>
<keyword evidence="5 6" id="KW-0472">Membrane</keyword>
<evidence type="ECO:0000313" key="9">
    <source>
        <dbReference type="Proteomes" id="UP000799537"/>
    </source>
</evidence>
<reference evidence="8" key="1">
    <citation type="journal article" date="2020" name="Stud. Mycol.">
        <title>101 Dothideomycetes genomes: a test case for predicting lifestyles and emergence of pathogens.</title>
        <authorList>
            <person name="Haridas S."/>
            <person name="Albert R."/>
            <person name="Binder M."/>
            <person name="Bloem J."/>
            <person name="Labutti K."/>
            <person name="Salamov A."/>
            <person name="Andreopoulos B."/>
            <person name="Baker S."/>
            <person name="Barry K."/>
            <person name="Bills G."/>
            <person name="Bluhm B."/>
            <person name="Cannon C."/>
            <person name="Castanera R."/>
            <person name="Culley D."/>
            <person name="Daum C."/>
            <person name="Ezra D."/>
            <person name="Gonzalez J."/>
            <person name="Henrissat B."/>
            <person name="Kuo A."/>
            <person name="Liang C."/>
            <person name="Lipzen A."/>
            <person name="Lutzoni F."/>
            <person name="Magnuson J."/>
            <person name="Mondo S."/>
            <person name="Nolan M."/>
            <person name="Ohm R."/>
            <person name="Pangilinan J."/>
            <person name="Park H.-J."/>
            <person name="Ramirez L."/>
            <person name="Alfaro M."/>
            <person name="Sun H."/>
            <person name="Tritt A."/>
            <person name="Yoshinaga Y."/>
            <person name="Zwiers L.-H."/>
            <person name="Turgeon B."/>
            <person name="Goodwin S."/>
            <person name="Spatafora J."/>
            <person name="Crous P."/>
            <person name="Grigoriev I."/>
        </authorList>
    </citation>
    <scope>NUCLEOTIDE SEQUENCE</scope>
    <source>
        <strain evidence="8">ATCC 36951</strain>
    </source>
</reference>
<organism evidence="8 9">
    <name type="scientific">Zasmidium cellare ATCC 36951</name>
    <dbReference type="NCBI Taxonomy" id="1080233"/>
    <lineage>
        <taxon>Eukaryota</taxon>
        <taxon>Fungi</taxon>
        <taxon>Dikarya</taxon>
        <taxon>Ascomycota</taxon>
        <taxon>Pezizomycotina</taxon>
        <taxon>Dothideomycetes</taxon>
        <taxon>Dothideomycetidae</taxon>
        <taxon>Mycosphaerellales</taxon>
        <taxon>Mycosphaerellaceae</taxon>
        <taxon>Zasmidium</taxon>
    </lineage>
</organism>
<dbReference type="AlphaFoldDB" id="A0A6A6BZT4"/>
<feature type="transmembrane region" description="Helical" evidence="6">
    <location>
        <begin position="136"/>
        <end position="155"/>
    </location>
</feature>
<evidence type="ECO:0000256" key="3">
    <source>
        <dbReference type="ARBA" id="ARBA00022692"/>
    </source>
</evidence>
<feature type="transmembrane region" description="Helical" evidence="6">
    <location>
        <begin position="103"/>
        <end position="124"/>
    </location>
</feature>
<dbReference type="GO" id="GO:0008519">
    <property type="term" value="F:ammonium channel activity"/>
    <property type="evidence" value="ECO:0007669"/>
    <property type="project" value="InterPro"/>
</dbReference>
<dbReference type="InterPro" id="IPR001905">
    <property type="entry name" value="Ammonium_transpt"/>
</dbReference>
<evidence type="ECO:0000256" key="6">
    <source>
        <dbReference type="SAM" id="Phobius"/>
    </source>
</evidence>
<feature type="transmembrane region" description="Helical" evidence="6">
    <location>
        <begin position="279"/>
        <end position="298"/>
    </location>
</feature>
<feature type="transmembrane region" description="Helical" evidence="6">
    <location>
        <begin position="175"/>
        <end position="196"/>
    </location>
</feature>
<feature type="transmembrane region" description="Helical" evidence="6">
    <location>
        <begin position="246"/>
        <end position="267"/>
    </location>
</feature>
<dbReference type="Gene3D" id="1.10.3430.10">
    <property type="entry name" value="Ammonium transporter AmtB like domains"/>
    <property type="match status" value="1"/>
</dbReference>
<dbReference type="InterPro" id="IPR024041">
    <property type="entry name" value="NH4_transpt_AmtB-like_dom"/>
</dbReference>
<gene>
    <name evidence="8" type="ORF">M409DRAFT_70491</name>
</gene>
<dbReference type="Proteomes" id="UP000799537">
    <property type="component" value="Unassembled WGS sequence"/>
</dbReference>
<evidence type="ECO:0000256" key="4">
    <source>
        <dbReference type="ARBA" id="ARBA00022989"/>
    </source>
</evidence>
<dbReference type="PANTHER" id="PTHR43029:SF9">
    <property type="entry name" value="SIMILAR TO AMMONIUM PERMEASE, BUT NOT NORMALLY ACTIVE (EUROFUNG)"/>
    <property type="match status" value="1"/>
</dbReference>
<name>A0A6A6BZT4_ZASCE</name>
<feature type="transmembrane region" description="Helical" evidence="6">
    <location>
        <begin position="53"/>
        <end position="76"/>
    </location>
</feature>
<feature type="transmembrane region" description="Helical" evidence="6">
    <location>
        <begin position="385"/>
        <end position="406"/>
    </location>
</feature>
<proteinExistence type="inferred from homology"/>
<dbReference type="RefSeq" id="XP_033661203.1">
    <property type="nucleotide sequence ID" value="XM_033818758.1"/>
</dbReference>
<keyword evidence="4 6" id="KW-1133">Transmembrane helix</keyword>
<dbReference type="InterPro" id="IPR029020">
    <property type="entry name" value="Ammonium/urea_transptr"/>
</dbReference>
<feature type="transmembrane region" description="Helical" evidence="6">
    <location>
        <begin position="304"/>
        <end position="322"/>
    </location>
</feature>
<comment type="similarity">
    <text evidence="2">Belongs to the ammonia transporter channel (TC 1.A.11.2) family.</text>
</comment>
<protein>
    <recommendedName>
        <fullName evidence="7">Ammonium transporter AmtB-like domain-containing protein</fullName>
    </recommendedName>
</protein>
<dbReference type="OrthoDB" id="534912at2759"/>
<evidence type="ECO:0000256" key="1">
    <source>
        <dbReference type="ARBA" id="ARBA00004141"/>
    </source>
</evidence>
<dbReference type="EMBL" id="ML993627">
    <property type="protein sequence ID" value="KAF2160314.1"/>
    <property type="molecule type" value="Genomic_DNA"/>
</dbReference>
<dbReference type="SUPFAM" id="SSF111352">
    <property type="entry name" value="Ammonium transporter"/>
    <property type="match status" value="1"/>
</dbReference>
<dbReference type="GeneID" id="54572030"/>
<evidence type="ECO:0000256" key="5">
    <source>
        <dbReference type="ARBA" id="ARBA00023136"/>
    </source>
</evidence>
<dbReference type="PANTHER" id="PTHR43029">
    <property type="entry name" value="AMMONIUM TRANSPORTER MEP2"/>
    <property type="match status" value="1"/>
</dbReference>
<comment type="subcellular location">
    <subcellularLocation>
        <location evidence="1">Membrane</location>
        <topology evidence="1">Multi-pass membrane protein</topology>
    </subcellularLocation>
</comment>
<dbReference type="GO" id="GO:0005886">
    <property type="term" value="C:plasma membrane"/>
    <property type="evidence" value="ECO:0007669"/>
    <property type="project" value="TreeGrafter"/>
</dbReference>
<feature type="domain" description="Ammonium transporter AmtB-like" evidence="7">
    <location>
        <begin position="22"/>
        <end position="429"/>
    </location>
</feature>